<evidence type="ECO:0008006" key="3">
    <source>
        <dbReference type="Google" id="ProtNLM"/>
    </source>
</evidence>
<evidence type="ECO:0000313" key="2">
    <source>
        <dbReference type="Proteomes" id="UP000738349"/>
    </source>
</evidence>
<dbReference type="Proteomes" id="UP000738349">
    <property type="component" value="Unassembled WGS sequence"/>
</dbReference>
<dbReference type="AlphaFoldDB" id="A0A9P9JMQ9"/>
<gene>
    <name evidence="1" type="ORF">EDB81DRAFT_633248</name>
</gene>
<evidence type="ECO:0000313" key="1">
    <source>
        <dbReference type="EMBL" id="KAH7175930.1"/>
    </source>
</evidence>
<reference evidence="1" key="1">
    <citation type="journal article" date="2021" name="Nat. Commun.">
        <title>Genetic determinants of endophytism in the Arabidopsis root mycobiome.</title>
        <authorList>
            <person name="Mesny F."/>
            <person name="Miyauchi S."/>
            <person name="Thiergart T."/>
            <person name="Pickel B."/>
            <person name="Atanasova L."/>
            <person name="Karlsson M."/>
            <person name="Huettel B."/>
            <person name="Barry K.W."/>
            <person name="Haridas S."/>
            <person name="Chen C."/>
            <person name="Bauer D."/>
            <person name="Andreopoulos W."/>
            <person name="Pangilinan J."/>
            <person name="LaButti K."/>
            <person name="Riley R."/>
            <person name="Lipzen A."/>
            <person name="Clum A."/>
            <person name="Drula E."/>
            <person name="Henrissat B."/>
            <person name="Kohler A."/>
            <person name="Grigoriev I.V."/>
            <person name="Martin F.M."/>
            <person name="Hacquard S."/>
        </authorList>
    </citation>
    <scope>NUCLEOTIDE SEQUENCE</scope>
    <source>
        <strain evidence="1">MPI-CAGE-AT-0147</strain>
    </source>
</reference>
<name>A0A9P9JMQ9_9HYPO</name>
<protein>
    <recommendedName>
        <fullName evidence="3">Aminoglycoside phosphotransferase</fullName>
    </recommendedName>
</protein>
<dbReference type="EMBL" id="JAGMUV010000001">
    <property type="protein sequence ID" value="KAH7175930.1"/>
    <property type="molecule type" value="Genomic_DNA"/>
</dbReference>
<proteinExistence type="predicted"/>
<comment type="caution">
    <text evidence="1">The sequence shown here is derived from an EMBL/GenBank/DDBJ whole genome shotgun (WGS) entry which is preliminary data.</text>
</comment>
<keyword evidence="2" id="KW-1185">Reference proteome</keyword>
<accession>A0A9P9JMQ9</accession>
<organism evidence="1 2">
    <name type="scientific">Dactylonectria macrodidyma</name>
    <dbReference type="NCBI Taxonomy" id="307937"/>
    <lineage>
        <taxon>Eukaryota</taxon>
        <taxon>Fungi</taxon>
        <taxon>Dikarya</taxon>
        <taxon>Ascomycota</taxon>
        <taxon>Pezizomycotina</taxon>
        <taxon>Sordariomycetes</taxon>
        <taxon>Hypocreomycetidae</taxon>
        <taxon>Hypocreales</taxon>
        <taxon>Nectriaceae</taxon>
        <taxon>Dactylonectria</taxon>
    </lineage>
</organism>
<dbReference type="OrthoDB" id="5412996at2759"/>
<feature type="non-terminal residue" evidence="1">
    <location>
        <position position="1"/>
    </location>
</feature>
<sequence>YASANEWYSALGDMHMAQLVFQHNDAVEDKEDARDKYVARQLFRNLATEGRLAPELSKLDGEFRLFSEDLRPANVLFNKDLRVVGVID</sequence>